<evidence type="ECO:0000313" key="3">
    <source>
        <dbReference type="EMBL" id="OZG52303.1"/>
    </source>
</evidence>
<proteinExistence type="predicted"/>
<evidence type="ECO:0000259" key="2">
    <source>
        <dbReference type="Pfam" id="PF04480"/>
    </source>
</evidence>
<gene>
    <name evidence="3" type="ORF">PSRA_0492</name>
</gene>
<feature type="compositionally biased region" description="Low complexity" evidence="1">
    <location>
        <begin position="165"/>
        <end position="193"/>
    </location>
</feature>
<dbReference type="EMBL" id="MWWR01000004">
    <property type="protein sequence ID" value="OZG52303.1"/>
    <property type="molecule type" value="Genomic_DNA"/>
</dbReference>
<comment type="caution">
    <text evidence="3">The sequence shown here is derived from an EMBL/GenBank/DDBJ whole genome shotgun (WGS) entry which is preliminary data.</text>
</comment>
<evidence type="ECO:0000256" key="1">
    <source>
        <dbReference type="SAM" id="MobiDB-lite"/>
    </source>
</evidence>
<name>A0A261EZP7_9BIFI</name>
<dbReference type="Gene3D" id="3.40.960.10">
    <property type="entry name" value="VSR Endonuclease"/>
    <property type="match status" value="1"/>
</dbReference>
<reference evidence="3 4" key="1">
    <citation type="journal article" date="2017" name="BMC Genomics">
        <title>Comparative genomic and phylogenomic analyses of the Bifidobacteriaceae family.</title>
        <authorList>
            <person name="Lugli G.A."/>
            <person name="Milani C."/>
            <person name="Turroni F."/>
            <person name="Duranti S."/>
            <person name="Mancabelli L."/>
            <person name="Mangifesta M."/>
            <person name="Ferrario C."/>
            <person name="Modesto M."/>
            <person name="Mattarelli P."/>
            <person name="Jiri K."/>
            <person name="van Sinderen D."/>
            <person name="Ventura M."/>
        </authorList>
    </citation>
    <scope>NUCLEOTIDE SEQUENCE [LARGE SCALE GENOMIC DNA]</scope>
    <source>
        <strain evidence="3 4">DSM 24742</strain>
    </source>
</reference>
<accession>A0A261EZP7</accession>
<protein>
    <recommendedName>
        <fullName evidence="2">DUF559 domain-containing protein</fullName>
    </recommendedName>
</protein>
<dbReference type="OrthoDB" id="3173471at2"/>
<feature type="domain" description="DUF559" evidence="2">
    <location>
        <begin position="272"/>
        <end position="316"/>
    </location>
</feature>
<organism evidence="3 4">
    <name type="scientific">Pseudoscardovia radai</name>
    <dbReference type="NCBI Taxonomy" id="987066"/>
    <lineage>
        <taxon>Bacteria</taxon>
        <taxon>Bacillati</taxon>
        <taxon>Actinomycetota</taxon>
        <taxon>Actinomycetes</taxon>
        <taxon>Bifidobacteriales</taxon>
        <taxon>Bifidobacteriaceae</taxon>
        <taxon>Pseudoscardovia</taxon>
    </lineage>
</organism>
<dbReference type="RefSeq" id="WP_094660320.1">
    <property type="nucleotide sequence ID" value="NZ_MWWR01000004.1"/>
</dbReference>
<feature type="region of interest" description="Disordered" evidence="1">
    <location>
        <begin position="165"/>
        <end position="200"/>
    </location>
</feature>
<sequence>MSENKLTGLSRKIIADTSIPFPQKVRIRQAETLERCSALQARAGCELVFGGLTALHAAGIDVPQGIDSDELVVVSTPATSRHRYHGTAPTCWSFPMPTTLIDGVRIVRPEIAWIMLARTEGLGYVTMLGDALLRRNRDMKYTTAERLRQSVSAFVQEVRGSQRAGAGTTIASATGSSGTNADADADDANNTATTRKKPRRKLPRGFDTCLRALDLVRDNTDSFAETRLRLLLMQCGLPCPQVNPRIEVPTGGAVDDASAGGYYSGRSTSCFYLDLAYGEHKLAIEYDGKQHEQRWESDIRRFNLLNNAGWTRLGATHDDLSLPAKQMEFVHGVAQRLEQLSGRKIDVHKPVSLRQLTIHLRRWGDA</sequence>
<dbReference type="Proteomes" id="UP000216725">
    <property type="component" value="Unassembled WGS sequence"/>
</dbReference>
<evidence type="ECO:0000313" key="4">
    <source>
        <dbReference type="Proteomes" id="UP000216725"/>
    </source>
</evidence>
<dbReference type="AlphaFoldDB" id="A0A261EZP7"/>
<keyword evidence="4" id="KW-1185">Reference proteome</keyword>
<dbReference type="Pfam" id="PF04480">
    <property type="entry name" value="DUF559"/>
    <property type="match status" value="1"/>
</dbReference>
<dbReference type="InterPro" id="IPR007569">
    <property type="entry name" value="DUF559"/>
</dbReference>